<dbReference type="RefSeq" id="WP_219749322.1">
    <property type="nucleotide sequence ID" value="NZ_JAHXZN010000005.1"/>
</dbReference>
<dbReference type="PANTHER" id="PTHR43662">
    <property type="match status" value="1"/>
</dbReference>
<dbReference type="InterPro" id="IPR036514">
    <property type="entry name" value="SGNH_hydro_sf"/>
</dbReference>
<dbReference type="Pfam" id="PF13472">
    <property type="entry name" value="Lipase_GDSL_2"/>
    <property type="match status" value="1"/>
</dbReference>
<dbReference type="PANTHER" id="PTHR43662:SF3">
    <property type="entry name" value="DOMAIN PROTEIN, PUTATIVE (AFU_ORTHOLOGUE AFUA_6G11970)-RELATED"/>
    <property type="match status" value="1"/>
</dbReference>
<evidence type="ECO:0000313" key="4">
    <source>
        <dbReference type="EMBL" id="MBW6531943.1"/>
    </source>
</evidence>
<dbReference type="Proteomes" id="UP000759103">
    <property type="component" value="Unassembled WGS sequence"/>
</dbReference>
<dbReference type="SUPFAM" id="SSF52266">
    <property type="entry name" value="SGNH hydrolase"/>
    <property type="match status" value="1"/>
</dbReference>
<name>A0ABS7BQQ4_9SPHN</name>
<dbReference type="InterPro" id="IPR013830">
    <property type="entry name" value="SGNH_hydro"/>
</dbReference>
<dbReference type="InterPro" id="IPR018535">
    <property type="entry name" value="DUF1996"/>
</dbReference>
<feature type="chain" id="PRO_5047016544" evidence="1">
    <location>
        <begin position="21"/>
        <end position="651"/>
    </location>
</feature>
<feature type="domain" description="SGNH hydrolase-type esterase" evidence="3">
    <location>
        <begin position="102"/>
        <end position="270"/>
    </location>
</feature>
<dbReference type="EMBL" id="JAHXZN010000005">
    <property type="protein sequence ID" value="MBW6531943.1"/>
    <property type="molecule type" value="Genomic_DNA"/>
</dbReference>
<feature type="signal peptide" evidence="1">
    <location>
        <begin position="1"/>
        <end position="20"/>
    </location>
</feature>
<protein>
    <submittedName>
        <fullName evidence="4">DUF1996 domain-containing protein</fullName>
    </submittedName>
</protein>
<feature type="domain" description="DUF1996" evidence="2">
    <location>
        <begin position="363"/>
        <end position="593"/>
    </location>
</feature>
<organism evidence="4 5">
    <name type="scientific">Sphingomonas citri</name>
    <dbReference type="NCBI Taxonomy" id="2862499"/>
    <lineage>
        <taxon>Bacteria</taxon>
        <taxon>Pseudomonadati</taxon>
        <taxon>Pseudomonadota</taxon>
        <taxon>Alphaproteobacteria</taxon>
        <taxon>Sphingomonadales</taxon>
        <taxon>Sphingomonadaceae</taxon>
        <taxon>Sphingomonas</taxon>
    </lineage>
</organism>
<accession>A0ABS7BQQ4</accession>
<dbReference type="Gene3D" id="3.40.50.1110">
    <property type="entry name" value="SGNH hydrolase"/>
    <property type="match status" value="1"/>
</dbReference>
<proteinExistence type="predicted"/>
<evidence type="ECO:0000259" key="3">
    <source>
        <dbReference type="Pfam" id="PF13472"/>
    </source>
</evidence>
<comment type="caution">
    <text evidence="4">The sequence shown here is derived from an EMBL/GenBank/DDBJ whole genome shotgun (WGS) entry which is preliminary data.</text>
</comment>
<sequence length="651" mass="67624">MIRSLIAAALALVAASPAHAADTCATPADAKVATSTDTAALNKGVACRTARIKGRQDTIVGLQAANKVDADQVAARVARLEQLAKPAAASSAPKLAGLVAEGDSITVEWGGNYAGLWRKAHPGASLTTLAVSGARISDPTGGNGLVQRLPALLAAKPAVVSILIGANDLGDGQYATPDAWLSALWDVTAQVRASGAKAAVGTVLPICFTEANMADYVARHAQRRLVVNPAIRAAVGSKIDAVFETADALGGDRAPCTDRKLWKDGIHPSDSDGKGGGGQDRVYAVYASVIDKLLAGAPVAGVSTPVVTPSAPAIVTALPAAIPSNFDRTALILGGAPIPPSAAPDVVGAFRFICQAGQLLKDDPIVWPGQPGKAHALHQFFGNLSGDANSTFASLRAKGESTCMNELNRSAYWMPAMLNAALDVIRPDYISVYYKRRPASDPECKRMAARGCTGLPNGMKLIAGFDHDLTGPQPAENRVFHWRCATNQVHRDNLTDALADCGGAGQVLGTVNFGSCWNGAADSPDHRSHVVHEVFDSMTGKPGCPAGYDQIIPELTQTMAWTITKADGAVRLSSDPATGKAGTTLHADYMPAWDEPTLTGAMANCIDKLRNASDGDLCDGTIMKRRAGFGYIADPRVVPAPVGTMTVGMVH</sequence>
<keyword evidence="1" id="KW-0732">Signal</keyword>
<evidence type="ECO:0000313" key="5">
    <source>
        <dbReference type="Proteomes" id="UP000759103"/>
    </source>
</evidence>
<evidence type="ECO:0000259" key="2">
    <source>
        <dbReference type="Pfam" id="PF09362"/>
    </source>
</evidence>
<keyword evidence="5" id="KW-1185">Reference proteome</keyword>
<dbReference type="Pfam" id="PF09362">
    <property type="entry name" value="DUF1996"/>
    <property type="match status" value="1"/>
</dbReference>
<evidence type="ECO:0000256" key="1">
    <source>
        <dbReference type="SAM" id="SignalP"/>
    </source>
</evidence>
<reference evidence="4 5" key="1">
    <citation type="submission" date="2021-07" db="EMBL/GenBank/DDBJ databases">
        <title>Sphingomonas sp.</title>
        <authorList>
            <person name="Feng G."/>
            <person name="Li J."/>
            <person name="Pan M."/>
        </authorList>
    </citation>
    <scope>NUCLEOTIDE SEQUENCE [LARGE SCALE GENOMIC DNA]</scope>
    <source>
        <strain evidence="4 5">RRHST34</strain>
    </source>
</reference>
<gene>
    <name evidence="4" type="ORF">KZ820_14470</name>
</gene>
<dbReference type="CDD" id="cd00229">
    <property type="entry name" value="SGNH_hydrolase"/>
    <property type="match status" value="1"/>
</dbReference>